<feature type="compositionally biased region" description="Low complexity" evidence="5">
    <location>
        <begin position="156"/>
        <end position="176"/>
    </location>
</feature>
<keyword evidence="4" id="KW-0206">Cytoskeleton</keyword>
<evidence type="ECO:0000313" key="7">
    <source>
        <dbReference type="Proteomes" id="UP000019763"/>
    </source>
</evidence>
<dbReference type="InterPro" id="IPR034666">
    <property type="entry name" value="ARPC2/4"/>
</dbReference>
<keyword evidence="3" id="KW-0009">Actin-binding</keyword>
<dbReference type="Gene3D" id="3.30.1460.20">
    <property type="match status" value="1"/>
</dbReference>
<evidence type="ECO:0000256" key="2">
    <source>
        <dbReference type="ARBA" id="ARBA00022490"/>
    </source>
</evidence>
<accession>A0A023BA53</accession>
<dbReference type="GO" id="GO:0005885">
    <property type="term" value="C:Arp2/3 protein complex"/>
    <property type="evidence" value="ECO:0007669"/>
    <property type="project" value="InterPro"/>
</dbReference>
<dbReference type="GO" id="GO:0034314">
    <property type="term" value="P:Arp2/3 complex-mediated actin nucleation"/>
    <property type="evidence" value="ECO:0007669"/>
    <property type="project" value="InterPro"/>
</dbReference>
<dbReference type="Proteomes" id="UP000019763">
    <property type="component" value="Unassembled WGS sequence"/>
</dbReference>
<dbReference type="GO" id="GO:0030041">
    <property type="term" value="P:actin filament polymerization"/>
    <property type="evidence" value="ECO:0007669"/>
    <property type="project" value="InterPro"/>
</dbReference>
<gene>
    <name evidence="6" type="ORF">GNI_041180</name>
</gene>
<reference evidence="6" key="1">
    <citation type="submission" date="2013-12" db="EMBL/GenBank/DDBJ databases">
        <authorList>
            <person name="Omoto C.K."/>
            <person name="Sibley D."/>
            <person name="Venepally P."/>
            <person name="Hadjithomas M."/>
            <person name="Karamycheva S."/>
            <person name="Brunk B."/>
            <person name="Roos D."/>
            <person name="Caler E."/>
            <person name="Lorenzi H."/>
        </authorList>
    </citation>
    <scope>NUCLEOTIDE SEQUENCE</scope>
</reference>
<dbReference type="EMBL" id="AFNH02000314">
    <property type="protein sequence ID" value="EZG77889.1"/>
    <property type="molecule type" value="Genomic_DNA"/>
</dbReference>
<evidence type="ECO:0000256" key="3">
    <source>
        <dbReference type="ARBA" id="ARBA00023203"/>
    </source>
</evidence>
<comment type="subcellular location">
    <subcellularLocation>
        <location evidence="1">Cytoplasm</location>
        <location evidence="1">Cytoskeleton</location>
    </subcellularLocation>
</comment>
<dbReference type="RefSeq" id="XP_011129466.1">
    <property type="nucleotide sequence ID" value="XM_011131164.1"/>
</dbReference>
<comment type="caution">
    <text evidence="6">The sequence shown here is derived from an EMBL/GenBank/DDBJ whole genome shotgun (WGS) entry which is preliminary data.</text>
</comment>
<keyword evidence="7" id="KW-1185">Reference proteome</keyword>
<protein>
    <submittedName>
        <fullName evidence="6">Uncharacterized protein</fullName>
    </submittedName>
</protein>
<evidence type="ECO:0000256" key="4">
    <source>
        <dbReference type="ARBA" id="ARBA00023212"/>
    </source>
</evidence>
<proteinExistence type="predicted"/>
<feature type="region of interest" description="Disordered" evidence="5">
    <location>
        <begin position="153"/>
        <end position="176"/>
    </location>
</feature>
<organism evidence="6 7">
    <name type="scientific">Gregarina niphandrodes</name>
    <name type="common">Septate eugregarine</name>
    <dbReference type="NCBI Taxonomy" id="110365"/>
    <lineage>
        <taxon>Eukaryota</taxon>
        <taxon>Sar</taxon>
        <taxon>Alveolata</taxon>
        <taxon>Apicomplexa</taxon>
        <taxon>Conoidasida</taxon>
        <taxon>Gregarinasina</taxon>
        <taxon>Eugregarinorida</taxon>
        <taxon>Gregarinidae</taxon>
        <taxon>Gregarina</taxon>
    </lineage>
</organism>
<sequence length="256" mass="28515">MDQLVHSRPQEGAQGAQGGLHVWRVKVDNLAGGRQYRVLGRVFEDLAAVLPSVVSRLVDIPIYQLPACQPSVERNGDADPGLAPALQLPSAAHPAVLIERTIDSCRISLRFLVAEPELRVPLQLVLRKLRHSLLAQCTTPLLRKHTRYQDPRYADRAYAADPSSSSRDLSSTTSSTQVAHGASMDVDEFTTFMNHVENLLVQDVPVYDAWTRRRRLMRKRPLPGYDLSLIVLASDLRATSASAICNEIIEVTHRHF</sequence>
<evidence type="ECO:0000256" key="5">
    <source>
        <dbReference type="SAM" id="MobiDB-lite"/>
    </source>
</evidence>
<dbReference type="GeneID" id="22911588"/>
<evidence type="ECO:0000256" key="1">
    <source>
        <dbReference type="ARBA" id="ARBA00004245"/>
    </source>
</evidence>
<dbReference type="VEuPathDB" id="CryptoDB:GNI_041180"/>
<name>A0A023BA53_GRENI</name>
<evidence type="ECO:0000313" key="6">
    <source>
        <dbReference type="EMBL" id="EZG77889.1"/>
    </source>
</evidence>
<dbReference type="AlphaFoldDB" id="A0A023BA53"/>
<dbReference type="GO" id="GO:0003779">
    <property type="term" value="F:actin binding"/>
    <property type="evidence" value="ECO:0007669"/>
    <property type="project" value="UniProtKB-KW"/>
</dbReference>
<keyword evidence="2" id="KW-0963">Cytoplasm</keyword>